<proteinExistence type="inferred from homology"/>
<dbReference type="AlphaFoldDB" id="A0A8R1DUI2"/>
<evidence type="ECO:0000313" key="8">
    <source>
        <dbReference type="Proteomes" id="UP000005237"/>
    </source>
</evidence>
<keyword evidence="8" id="KW-1185">Reference proteome</keyword>
<dbReference type="GO" id="GO:0042393">
    <property type="term" value="F:histone binding"/>
    <property type="evidence" value="ECO:0007669"/>
    <property type="project" value="InterPro"/>
</dbReference>
<reference evidence="7" key="2">
    <citation type="submission" date="2022-06" db="UniProtKB">
        <authorList>
            <consortium name="EnsemblMetazoa"/>
        </authorList>
    </citation>
    <scope>IDENTIFICATION</scope>
    <source>
        <strain evidence="7">DF5081</strain>
    </source>
</reference>
<comment type="similarity">
    <text evidence="3">Belongs to the HPF1 family.</text>
</comment>
<dbReference type="Pfam" id="PF10228">
    <property type="entry name" value="HPF1"/>
    <property type="match status" value="1"/>
</dbReference>
<dbReference type="GO" id="GO:0072572">
    <property type="term" value="F:poly-ADP-D-ribose binding"/>
    <property type="evidence" value="ECO:0007669"/>
    <property type="project" value="TreeGrafter"/>
</dbReference>
<evidence type="ECO:0000256" key="4">
    <source>
        <dbReference type="ARBA" id="ARBA00022454"/>
    </source>
</evidence>
<dbReference type="Proteomes" id="UP000005237">
    <property type="component" value="Unassembled WGS sequence"/>
</dbReference>
<evidence type="ECO:0000256" key="5">
    <source>
        <dbReference type="ARBA" id="ARBA00023242"/>
    </source>
</evidence>
<evidence type="ECO:0000256" key="2">
    <source>
        <dbReference type="ARBA" id="ARBA00004286"/>
    </source>
</evidence>
<organism evidence="7 8">
    <name type="scientific">Caenorhabditis japonica</name>
    <dbReference type="NCBI Taxonomy" id="281687"/>
    <lineage>
        <taxon>Eukaryota</taxon>
        <taxon>Metazoa</taxon>
        <taxon>Ecdysozoa</taxon>
        <taxon>Nematoda</taxon>
        <taxon>Chromadorea</taxon>
        <taxon>Rhabditida</taxon>
        <taxon>Rhabditina</taxon>
        <taxon>Rhabditomorpha</taxon>
        <taxon>Rhabditoidea</taxon>
        <taxon>Rhabditidae</taxon>
        <taxon>Peloderinae</taxon>
        <taxon>Caenorhabditis</taxon>
    </lineage>
</organism>
<name>A0A8R1DUI2_CAEJA</name>
<dbReference type="PANTHER" id="PTHR13386:SF1">
    <property type="entry name" value="HISTONE PARYLATION FACTOR 1"/>
    <property type="match status" value="1"/>
</dbReference>
<dbReference type="GO" id="GO:0005634">
    <property type="term" value="C:nucleus"/>
    <property type="evidence" value="ECO:0007669"/>
    <property type="project" value="UniProtKB-SubCell"/>
</dbReference>
<dbReference type="GO" id="GO:0006974">
    <property type="term" value="P:DNA damage response"/>
    <property type="evidence" value="ECO:0007669"/>
    <property type="project" value="InterPro"/>
</dbReference>
<dbReference type="EnsemblMetazoa" id="CJA12908.1">
    <property type="protein sequence ID" value="CJA12908.1"/>
    <property type="gene ID" value="WBGene00132112"/>
</dbReference>
<reference evidence="8" key="1">
    <citation type="submission" date="2010-08" db="EMBL/GenBank/DDBJ databases">
        <authorList>
            <consortium name="Caenorhabditis japonica Sequencing Consortium"/>
            <person name="Wilson R.K."/>
        </authorList>
    </citation>
    <scope>NUCLEOTIDE SEQUENCE [LARGE SCALE GENOMIC DNA]</scope>
    <source>
        <strain evidence="8">DF5081</strain>
    </source>
</reference>
<dbReference type="InterPro" id="IPR019361">
    <property type="entry name" value="HPF1"/>
</dbReference>
<protein>
    <submittedName>
        <fullName evidence="7">Uncharacterized protein</fullName>
    </submittedName>
</protein>
<keyword evidence="5" id="KW-0539">Nucleus</keyword>
<evidence type="ECO:0000256" key="6">
    <source>
        <dbReference type="SAM" id="MobiDB-lite"/>
    </source>
</evidence>
<dbReference type="OMA" id="FGHDIFW"/>
<evidence type="ECO:0000313" key="7">
    <source>
        <dbReference type="EnsemblMetazoa" id="CJA12908.1"/>
    </source>
</evidence>
<sequence length="314" mass="35460">MAKRGRKRKLSENENSPSEPSKPKIDRSTIQLQGKHWMPESAVNFFEKYPDIEEKLQAIDHAAKLIGPFRKLRGETDVDGIELLMLDREATDLPELQVFIGCSAGRYAFWRDTSDMINPMVVFMDRKAVPDINVIGNIVEHAIIHFCEKFSKLGGNSLKNSSKKPNILGMEKTEVTDMCNKMNDIVKARKRICVGGEVSGPGLIHVDCPRGNNGYRNLSCSTELLLRSLKLVGIKTQEAKVEQVIDRLLGEVMVCNDERDFANGLELGHLLFLSNKKSEKITEPMSLMLCTAYKNLGRLDFLEIFKLTLELRGY</sequence>
<evidence type="ECO:0000256" key="3">
    <source>
        <dbReference type="ARBA" id="ARBA00010803"/>
    </source>
</evidence>
<comment type="subcellular location">
    <subcellularLocation>
        <location evidence="2">Chromosome</location>
    </subcellularLocation>
    <subcellularLocation>
        <location evidence="1">Nucleus</location>
    </subcellularLocation>
</comment>
<feature type="region of interest" description="Disordered" evidence="6">
    <location>
        <begin position="1"/>
        <end position="27"/>
    </location>
</feature>
<dbReference type="PANTHER" id="PTHR13386">
    <property type="entry name" value="HISTONE PARYLATION FACTOR 1"/>
    <property type="match status" value="1"/>
</dbReference>
<dbReference type="GO" id="GO:0005694">
    <property type="term" value="C:chromosome"/>
    <property type="evidence" value="ECO:0007669"/>
    <property type="project" value="UniProtKB-SubCell"/>
</dbReference>
<evidence type="ECO:0000256" key="1">
    <source>
        <dbReference type="ARBA" id="ARBA00004123"/>
    </source>
</evidence>
<keyword evidence="4" id="KW-0158">Chromosome</keyword>
<accession>A0A8R1DUI2</accession>